<evidence type="ECO:0000313" key="2">
    <source>
        <dbReference type="Proteomes" id="UP000299102"/>
    </source>
</evidence>
<dbReference type="Proteomes" id="UP000299102">
    <property type="component" value="Unassembled WGS sequence"/>
</dbReference>
<sequence length="128" mass="14267">MKDASKRFFGIAGSHPNALLYVAIDYKPPHPNHFMRRPRNVLNDPPDALTAAVASLNEIPYSTRPPLIASVPGRRKGNPFLVGFSPTLPTRMGARVCDRHFLPPPPRKREKKCIRRSCTPTATCEARP</sequence>
<name>A0A4C1U9Q6_EUMVA</name>
<dbReference type="EMBL" id="BGZK01000148">
    <property type="protein sequence ID" value="GBP23173.1"/>
    <property type="molecule type" value="Genomic_DNA"/>
</dbReference>
<reference evidence="1 2" key="1">
    <citation type="journal article" date="2019" name="Commun. Biol.">
        <title>The bagworm genome reveals a unique fibroin gene that provides high tensile strength.</title>
        <authorList>
            <person name="Kono N."/>
            <person name="Nakamura H."/>
            <person name="Ohtoshi R."/>
            <person name="Tomita M."/>
            <person name="Numata K."/>
            <person name="Arakawa K."/>
        </authorList>
    </citation>
    <scope>NUCLEOTIDE SEQUENCE [LARGE SCALE GENOMIC DNA]</scope>
</reference>
<keyword evidence="2" id="KW-1185">Reference proteome</keyword>
<dbReference type="AlphaFoldDB" id="A0A4C1U9Q6"/>
<proteinExistence type="predicted"/>
<evidence type="ECO:0000313" key="1">
    <source>
        <dbReference type="EMBL" id="GBP23173.1"/>
    </source>
</evidence>
<organism evidence="1 2">
    <name type="scientific">Eumeta variegata</name>
    <name type="common">Bagworm moth</name>
    <name type="synonym">Eumeta japonica</name>
    <dbReference type="NCBI Taxonomy" id="151549"/>
    <lineage>
        <taxon>Eukaryota</taxon>
        <taxon>Metazoa</taxon>
        <taxon>Ecdysozoa</taxon>
        <taxon>Arthropoda</taxon>
        <taxon>Hexapoda</taxon>
        <taxon>Insecta</taxon>
        <taxon>Pterygota</taxon>
        <taxon>Neoptera</taxon>
        <taxon>Endopterygota</taxon>
        <taxon>Lepidoptera</taxon>
        <taxon>Glossata</taxon>
        <taxon>Ditrysia</taxon>
        <taxon>Tineoidea</taxon>
        <taxon>Psychidae</taxon>
        <taxon>Oiketicinae</taxon>
        <taxon>Eumeta</taxon>
    </lineage>
</organism>
<dbReference type="OrthoDB" id="10050074at2759"/>
<gene>
    <name evidence="1" type="ORF">EVAR_82336_1</name>
</gene>
<comment type="caution">
    <text evidence="1">The sequence shown here is derived from an EMBL/GenBank/DDBJ whole genome shotgun (WGS) entry which is preliminary data.</text>
</comment>
<accession>A0A4C1U9Q6</accession>
<protein>
    <submittedName>
        <fullName evidence="1">Uncharacterized protein</fullName>
    </submittedName>
</protein>